<dbReference type="GO" id="GO:0009234">
    <property type="term" value="P:menaquinone biosynthetic process"/>
    <property type="evidence" value="ECO:0007669"/>
    <property type="project" value="UniProtKB-UniRule"/>
</dbReference>
<protein>
    <recommendedName>
        <fullName evidence="6">2-succinyl-5-enolpyruvyl-6-hydroxy-3-cyclohexene-1-carboxylate synthase</fullName>
        <shortName evidence="6">SEPHCHC synthase</shortName>
        <ecNumber evidence="6">2.2.1.9</ecNumber>
    </recommendedName>
    <alternativeName>
        <fullName evidence="6">Menaquinone biosynthesis protein MenD</fullName>
    </alternativeName>
</protein>
<accession>M4VNM2</accession>
<dbReference type="InterPro" id="IPR012001">
    <property type="entry name" value="Thiamin_PyroP_enz_TPP-bd_dom"/>
</dbReference>
<dbReference type="UniPathway" id="UPA01057">
    <property type="reaction ID" value="UER00164"/>
</dbReference>
<evidence type="ECO:0000259" key="7">
    <source>
        <dbReference type="Pfam" id="PF02776"/>
    </source>
</evidence>
<dbReference type="EMBL" id="CP003537">
    <property type="protein sequence ID" value="AGH94704.1"/>
    <property type="molecule type" value="Genomic_DNA"/>
</dbReference>
<comment type="pathway">
    <text evidence="6">Quinol/quinone metabolism; 1,4-dihydroxy-2-naphthoate biosynthesis; 1,4-dihydroxy-2-naphthoate from chorismate: step 2/7.</text>
</comment>
<dbReference type="AlphaFoldDB" id="M4VNM2"/>
<keyword evidence="9" id="KW-1185">Reference proteome</keyword>
<dbReference type="GO" id="GO:0000287">
    <property type="term" value="F:magnesium ion binding"/>
    <property type="evidence" value="ECO:0007669"/>
    <property type="project" value="UniProtKB-UniRule"/>
</dbReference>
<dbReference type="NCBIfam" id="TIGR00173">
    <property type="entry name" value="menD"/>
    <property type="match status" value="1"/>
</dbReference>
<keyword evidence="5 6" id="KW-0464">Manganese</keyword>
<dbReference type="PANTHER" id="PTHR42916:SF1">
    <property type="entry name" value="PROTEIN PHYLLO, CHLOROPLASTIC"/>
    <property type="match status" value="1"/>
</dbReference>
<evidence type="ECO:0000256" key="3">
    <source>
        <dbReference type="ARBA" id="ARBA00022842"/>
    </source>
</evidence>
<dbReference type="GO" id="GO:0030145">
    <property type="term" value="F:manganese ion binding"/>
    <property type="evidence" value="ECO:0007669"/>
    <property type="project" value="UniProtKB-UniRule"/>
</dbReference>
<dbReference type="HAMAP" id="MF_01659">
    <property type="entry name" value="MenD"/>
    <property type="match status" value="1"/>
</dbReference>
<comment type="subunit">
    <text evidence="6">Homodimer.</text>
</comment>
<keyword evidence="2 6" id="KW-0479">Metal-binding</keyword>
<feature type="domain" description="Thiamine pyrophosphate enzyme N-terminal TPP-binding" evidence="7">
    <location>
        <begin position="9"/>
        <end position="118"/>
    </location>
</feature>
<dbReference type="EC" id="2.2.1.9" evidence="6"/>
<evidence type="ECO:0000256" key="1">
    <source>
        <dbReference type="ARBA" id="ARBA00022679"/>
    </source>
</evidence>
<dbReference type="Pfam" id="PF02776">
    <property type="entry name" value="TPP_enzyme_N"/>
    <property type="match status" value="1"/>
</dbReference>
<proteinExistence type="inferred from homology"/>
<keyword evidence="3 6" id="KW-0460">Magnesium</keyword>
<dbReference type="HOGENOM" id="CLU_006051_3_0_7"/>
<comment type="function">
    <text evidence="6">Catalyzes the thiamine diphosphate-dependent decarboxylation of 2-oxoglutarate and the subsequent addition of the resulting succinic semialdehyde-thiamine pyrophosphate anion to isochorismate to yield 2-succinyl-5-enolpyruvyl-6-hydroxy-3-cyclohexene-1-carboxylate (SEPHCHC).</text>
</comment>
<dbReference type="eggNOG" id="COG1165">
    <property type="taxonomic scope" value="Bacteria"/>
</dbReference>
<dbReference type="UniPathway" id="UPA00079"/>
<dbReference type="GO" id="GO:0030976">
    <property type="term" value="F:thiamine pyrophosphate binding"/>
    <property type="evidence" value="ECO:0007669"/>
    <property type="project" value="UniProtKB-UniRule"/>
</dbReference>
<dbReference type="GO" id="GO:0070204">
    <property type="term" value="F:2-succinyl-5-enolpyruvyl-6-hydroxy-3-cyclohexene-1-carboxylic-acid synthase activity"/>
    <property type="evidence" value="ECO:0007669"/>
    <property type="project" value="UniProtKB-UniRule"/>
</dbReference>
<dbReference type="InterPro" id="IPR004433">
    <property type="entry name" value="MenaQ_synth_MenD"/>
</dbReference>
<evidence type="ECO:0000256" key="5">
    <source>
        <dbReference type="ARBA" id="ARBA00023211"/>
    </source>
</evidence>
<sequence>MTNFDLSLHIFSFLKLAKTETVIVCAGARNAPMVLALQGQGFKVINFFEERSAAFFALGLIKSQKKPVAIMTTSGTAVAELLPAAVEATYQSLPLILITADRPRFYRGSGAPQSIEQVGIFSHYVESTYDLDVKTPAFNFAWSQKKPIHLNVCFDEPLIDKASGGKVEVKLEPFTEDVTAAGSESPGDRMKQPLLLIGEVDEPYREQVKNLVARVKAPVYAESLSHLRNAAGIESYLITSSEQLLKKVFSQKLCDSVIRIGGVPTTRFWRDLEKEFKHIPVMNYTPSLFSGLGRSSALANIQKMTAPATFPFVNLIQIRQWDMQLNQTKEDLLVKYPQSEQAMVHRLSQVVRQSPVYLGNSLPIRHWDEYAQVQSTQVAANRGANGIDGQVSTYLGWSQTMTKSFCVIGDLTAMYDLAALGLSPHLDRGQRNIVIINNSGGQIFNRVFKSDDFINAHSVHFDSWAKMWNWHYELVANSADIRKIDRLTSAKNIIELVPDASQTAAFWNEWDQQCRQV</sequence>
<keyword evidence="4 6" id="KW-0786">Thiamine pyrophosphate</keyword>
<dbReference type="KEGG" id="bex:A11Q_484"/>
<comment type="similarity">
    <text evidence="6">Belongs to the TPP enzyme family. MenD subfamily.</text>
</comment>
<evidence type="ECO:0000256" key="4">
    <source>
        <dbReference type="ARBA" id="ARBA00023052"/>
    </source>
</evidence>
<organism evidence="8 9">
    <name type="scientific">Pseudobdellovibrio exovorus JSS</name>
    <dbReference type="NCBI Taxonomy" id="1184267"/>
    <lineage>
        <taxon>Bacteria</taxon>
        <taxon>Pseudomonadati</taxon>
        <taxon>Bdellovibrionota</taxon>
        <taxon>Bdellovibrionia</taxon>
        <taxon>Bdellovibrionales</taxon>
        <taxon>Pseudobdellovibrionaceae</taxon>
        <taxon>Pseudobdellovibrio</taxon>
    </lineage>
</organism>
<comment type="catalytic activity">
    <reaction evidence="6">
        <text>isochorismate + 2-oxoglutarate + H(+) = 5-enolpyruvoyl-6-hydroxy-2-succinyl-cyclohex-3-ene-1-carboxylate + CO2</text>
        <dbReference type="Rhea" id="RHEA:25593"/>
        <dbReference type="ChEBI" id="CHEBI:15378"/>
        <dbReference type="ChEBI" id="CHEBI:16526"/>
        <dbReference type="ChEBI" id="CHEBI:16810"/>
        <dbReference type="ChEBI" id="CHEBI:29780"/>
        <dbReference type="ChEBI" id="CHEBI:58818"/>
        <dbReference type="EC" id="2.2.1.9"/>
    </reaction>
</comment>
<dbReference type="OrthoDB" id="5287925at2"/>
<keyword evidence="1 6" id="KW-0808">Transferase</keyword>
<dbReference type="STRING" id="1184267.A11Q_484"/>
<reference evidence="8 9" key="1">
    <citation type="journal article" date="2013" name="ISME J.">
        <title>By their genes ye shall know them: genomic signatures of predatory bacteria.</title>
        <authorList>
            <person name="Pasternak Z."/>
            <person name="Pietrokovski S."/>
            <person name="Rotem O."/>
            <person name="Gophna U."/>
            <person name="Lurie-Weinberger M.N."/>
            <person name="Jurkevitch E."/>
        </authorList>
    </citation>
    <scope>NUCLEOTIDE SEQUENCE [LARGE SCALE GENOMIC DNA]</scope>
    <source>
        <strain evidence="8 9">JSS</strain>
    </source>
</reference>
<dbReference type="Gene3D" id="3.40.50.1220">
    <property type="entry name" value="TPP-binding domain"/>
    <property type="match status" value="1"/>
</dbReference>
<dbReference type="PANTHER" id="PTHR42916">
    <property type="entry name" value="2-SUCCINYL-5-ENOLPYRUVYL-6-HYDROXY-3-CYCLOHEXENE-1-CARBOXYLATE SYNTHASE"/>
    <property type="match status" value="1"/>
</dbReference>
<comment type="pathway">
    <text evidence="6">Quinol/quinone metabolism; menaquinone biosynthesis.</text>
</comment>
<comment type="cofactor">
    <cofactor evidence="6">
        <name>thiamine diphosphate</name>
        <dbReference type="ChEBI" id="CHEBI:58937"/>
    </cofactor>
    <text evidence="6">Binds 1 thiamine pyrophosphate per subunit.</text>
</comment>
<name>M4VNM2_9BACT</name>
<evidence type="ECO:0000256" key="2">
    <source>
        <dbReference type="ARBA" id="ARBA00022723"/>
    </source>
</evidence>
<keyword evidence="6" id="KW-0474">Menaquinone biosynthesis</keyword>
<dbReference type="RefSeq" id="WP_015469194.1">
    <property type="nucleotide sequence ID" value="NC_020813.1"/>
</dbReference>
<dbReference type="PIRSF" id="PIRSF004983">
    <property type="entry name" value="MenD"/>
    <property type="match status" value="1"/>
</dbReference>
<dbReference type="InterPro" id="IPR029061">
    <property type="entry name" value="THDP-binding"/>
</dbReference>
<dbReference type="Gene3D" id="3.40.50.970">
    <property type="match status" value="2"/>
</dbReference>
<gene>
    <name evidence="6" type="primary">menD</name>
    <name evidence="8" type="ORF">A11Q_484</name>
</gene>
<evidence type="ECO:0000313" key="9">
    <source>
        <dbReference type="Proteomes" id="UP000012040"/>
    </source>
</evidence>
<dbReference type="SUPFAM" id="SSF52518">
    <property type="entry name" value="Thiamin diphosphate-binding fold (THDP-binding)"/>
    <property type="match status" value="2"/>
</dbReference>
<evidence type="ECO:0000256" key="6">
    <source>
        <dbReference type="HAMAP-Rule" id="MF_01659"/>
    </source>
</evidence>
<dbReference type="Proteomes" id="UP000012040">
    <property type="component" value="Chromosome"/>
</dbReference>
<evidence type="ECO:0000313" key="8">
    <source>
        <dbReference type="EMBL" id="AGH94704.1"/>
    </source>
</evidence>
<dbReference type="PATRIC" id="fig|1184267.3.peg.492"/>
<comment type="cofactor">
    <cofactor evidence="6">
        <name>Mg(2+)</name>
        <dbReference type="ChEBI" id="CHEBI:18420"/>
    </cofactor>
    <cofactor evidence="6">
        <name>Mn(2+)</name>
        <dbReference type="ChEBI" id="CHEBI:29035"/>
    </cofactor>
</comment>